<dbReference type="GO" id="GO:0008270">
    <property type="term" value="F:zinc ion binding"/>
    <property type="evidence" value="ECO:0007669"/>
    <property type="project" value="InterPro"/>
</dbReference>
<dbReference type="PANTHER" id="PTHR47171">
    <property type="entry name" value="FARA-RELATED"/>
    <property type="match status" value="1"/>
</dbReference>
<dbReference type="OrthoDB" id="5121955at2759"/>
<dbReference type="PROSITE" id="PS00463">
    <property type="entry name" value="ZN2_CY6_FUNGAL_1"/>
    <property type="match status" value="1"/>
</dbReference>
<feature type="region of interest" description="Disordered" evidence="7">
    <location>
        <begin position="1"/>
        <end position="22"/>
    </location>
</feature>
<evidence type="ECO:0000256" key="2">
    <source>
        <dbReference type="ARBA" id="ARBA00022833"/>
    </source>
</evidence>
<sequence length="630" mass="71252">MNPSVARPLTPAGGAKGPKTTKSCIPCRARKVKCDAAVVGLPCSSCTSRQIVHECLLPVRKDRARKSPSNPTPSRRTQQAKYEGCITHSATPKGSESPHKTEPDLLYLGILNNMVKDSSVLTRTTASTPYGDSSEESNHLQSSVLRRIHELDDVDHEYLTNKGVHDLPPHQYLHALIKTYFDHVYPFAPVINRVDFIRAYQSGNCSLFLLYAILAPASVHTSDNILSACAFESRSAAQQSFFSKARLLYDLETDKNPLIVLQGAIILCMVILDKPSDRDFGYWFHTAIRLATKINLRTLCARQDIPQKLLRLYRRIWWALYSLDIFHVFINTRRSRLLENAFVIPPRTEDDWEEEDGIEASSGLLSPVTAQQRASPILHCELSRIFEKCLSLIKTKSPQDPRPSLNPLDAWRKSLAAKMHINNTAETDVYYLNMQAMSYRLECILFRVIRHRWPNTEWSDWPTQRLRAAILELDTIAMRVLAKGTIRDFPISFITTMMVLLAMHIESAFNPAETELVQSMSRISISQTMLLLNQGRDIPVLKRALPVFGDILAKKGDLAIDITSQSTLPPRPETSNTPDMYFTTAIDVLHSGQPSNNPTLYEDLLGLDFMDDWKLGDWIQPVEYDMTSPE</sequence>
<feature type="region of interest" description="Disordered" evidence="7">
    <location>
        <begin position="63"/>
        <end position="83"/>
    </location>
</feature>
<accession>A0A0A1TLI3</accession>
<dbReference type="GO" id="GO:0006351">
    <property type="term" value="P:DNA-templated transcription"/>
    <property type="evidence" value="ECO:0007669"/>
    <property type="project" value="InterPro"/>
</dbReference>
<keyword evidence="5" id="KW-0804">Transcription</keyword>
<gene>
    <name evidence="9" type="ORF">VHEMI07528</name>
</gene>
<evidence type="ECO:0000256" key="7">
    <source>
        <dbReference type="SAM" id="MobiDB-lite"/>
    </source>
</evidence>
<evidence type="ECO:0000313" key="10">
    <source>
        <dbReference type="Proteomes" id="UP000039046"/>
    </source>
</evidence>
<reference evidence="9 10" key="1">
    <citation type="journal article" date="2015" name="Genome Announc.">
        <title>Draft Genome Sequence and Gene Annotation of the Entomopathogenic Fungus Verticillium hemipterigenum.</title>
        <authorList>
            <person name="Horn F."/>
            <person name="Habel A."/>
            <person name="Scharf D.H."/>
            <person name="Dworschak J."/>
            <person name="Brakhage A.A."/>
            <person name="Guthke R."/>
            <person name="Hertweck C."/>
            <person name="Linde J."/>
        </authorList>
    </citation>
    <scope>NUCLEOTIDE SEQUENCE [LARGE SCALE GENOMIC DNA]</scope>
</reference>
<evidence type="ECO:0000256" key="3">
    <source>
        <dbReference type="ARBA" id="ARBA00023015"/>
    </source>
</evidence>
<dbReference type="GO" id="GO:0003677">
    <property type="term" value="F:DNA binding"/>
    <property type="evidence" value="ECO:0007669"/>
    <property type="project" value="UniProtKB-KW"/>
</dbReference>
<keyword evidence="1" id="KW-0479">Metal-binding</keyword>
<evidence type="ECO:0000256" key="6">
    <source>
        <dbReference type="ARBA" id="ARBA00023242"/>
    </source>
</evidence>
<dbReference type="InterPro" id="IPR001138">
    <property type="entry name" value="Zn2Cys6_DnaBD"/>
</dbReference>
<dbReference type="Gene3D" id="4.10.240.10">
    <property type="entry name" value="Zn(2)-C6 fungal-type DNA-binding domain"/>
    <property type="match status" value="1"/>
</dbReference>
<dbReference type="InterPro" id="IPR036864">
    <property type="entry name" value="Zn2-C6_fun-type_DNA-bd_sf"/>
</dbReference>
<dbReference type="CDD" id="cd00067">
    <property type="entry name" value="GAL4"/>
    <property type="match status" value="1"/>
</dbReference>
<evidence type="ECO:0000256" key="4">
    <source>
        <dbReference type="ARBA" id="ARBA00023125"/>
    </source>
</evidence>
<proteinExistence type="predicted"/>
<dbReference type="EMBL" id="CDHN01000004">
    <property type="protein sequence ID" value="CEJ91840.1"/>
    <property type="molecule type" value="Genomic_DNA"/>
</dbReference>
<dbReference type="PROSITE" id="PS50048">
    <property type="entry name" value="ZN2_CY6_FUNGAL_2"/>
    <property type="match status" value="1"/>
</dbReference>
<keyword evidence="10" id="KW-1185">Reference proteome</keyword>
<dbReference type="InterPro" id="IPR007219">
    <property type="entry name" value="XnlR_reg_dom"/>
</dbReference>
<keyword evidence="6" id="KW-0539">Nucleus</keyword>
<dbReference type="GO" id="GO:0000981">
    <property type="term" value="F:DNA-binding transcription factor activity, RNA polymerase II-specific"/>
    <property type="evidence" value="ECO:0007669"/>
    <property type="project" value="InterPro"/>
</dbReference>
<dbReference type="InterPro" id="IPR052073">
    <property type="entry name" value="Amide_Lactam_Regulators"/>
</dbReference>
<keyword evidence="2" id="KW-0862">Zinc</keyword>
<dbReference type="Pfam" id="PF04082">
    <property type="entry name" value="Fungal_trans"/>
    <property type="match status" value="1"/>
</dbReference>
<evidence type="ECO:0000256" key="5">
    <source>
        <dbReference type="ARBA" id="ARBA00023163"/>
    </source>
</evidence>
<keyword evidence="3" id="KW-0805">Transcription regulation</keyword>
<name>A0A0A1TLI3_9HYPO</name>
<dbReference type="CDD" id="cd12148">
    <property type="entry name" value="fungal_TF_MHR"/>
    <property type="match status" value="1"/>
</dbReference>
<dbReference type="Pfam" id="PF00172">
    <property type="entry name" value="Zn_clus"/>
    <property type="match status" value="1"/>
</dbReference>
<feature type="compositionally biased region" description="Polar residues" evidence="7">
    <location>
        <begin position="67"/>
        <end position="80"/>
    </location>
</feature>
<dbReference type="PANTHER" id="PTHR47171:SF3">
    <property type="entry name" value="FARA-RELATED"/>
    <property type="match status" value="1"/>
</dbReference>
<dbReference type="HOGENOM" id="CLU_023926_1_0_1"/>
<dbReference type="SUPFAM" id="SSF57701">
    <property type="entry name" value="Zn2/Cys6 DNA-binding domain"/>
    <property type="match status" value="1"/>
</dbReference>
<evidence type="ECO:0000259" key="8">
    <source>
        <dbReference type="PROSITE" id="PS50048"/>
    </source>
</evidence>
<protein>
    <recommendedName>
        <fullName evidence="8">Zn(2)-C6 fungal-type domain-containing protein</fullName>
    </recommendedName>
</protein>
<dbReference type="STRING" id="1531966.A0A0A1TLI3"/>
<dbReference type="SMART" id="SM00066">
    <property type="entry name" value="GAL4"/>
    <property type="match status" value="1"/>
</dbReference>
<evidence type="ECO:0000256" key="1">
    <source>
        <dbReference type="ARBA" id="ARBA00022723"/>
    </source>
</evidence>
<organism evidence="9 10">
    <name type="scientific">[Torrubiella] hemipterigena</name>
    <dbReference type="NCBI Taxonomy" id="1531966"/>
    <lineage>
        <taxon>Eukaryota</taxon>
        <taxon>Fungi</taxon>
        <taxon>Dikarya</taxon>
        <taxon>Ascomycota</taxon>
        <taxon>Pezizomycotina</taxon>
        <taxon>Sordariomycetes</taxon>
        <taxon>Hypocreomycetidae</taxon>
        <taxon>Hypocreales</taxon>
        <taxon>Clavicipitaceae</taxon>
        <taxon>Clavicipitaceae incertae sedis</taxon>
        <taxon>'Torrubiella' clade</taxon>
    </lineage>
</organism>
<feature type="domain" description="Zn(2)-C6 fungal-type" evidence="8">
    <location>
        <begin position="23"/>
        <end position="57"/>
    </location>
</feature>
<keyword evidence="4" id="KW-0238">DNA-binding</keyword>
<dbReference type="AlphaFoldDB" id="A0A0A1TLI3"/>
<dbReference type="Proteomes" id="UP000039046">
    <property type="component" value="Unassembled WGS sequence"/>
</dbReference>
<evidence type="ECO:0000313" key="9">
    <source>
        <dbReference type="EMBL" id="CEJ91840.1"/>
    </source>
</evidence>